<feature type="compositionally biased region" description="Polar residues" evidence="2">
    <location>
        <begin position="457"/>
        <end position="471"/>
    </location>
</feature>
<feature type="region of interest" description="Disordered" evidence="2">
    <location>
        <begin position="533"/>
        <end position="583"/>
    </location>
</feature>
<accession>A0AAV4H3E3</accession>
<feature type="region of interest" description="Disordered" evidence="2">
    <location>
        <begin position="769"/>
        <end position="846"/>
    </location>
</feature>
<name>A0AAV4H3E3_9GAST</name>
<feature type="compositionally biased region" description="Polar residues" evidence="2">
    <location>
        <begin position="769"/>
        <end position="788"/>
    </location>
</feature>
<evidence type="ECO:0000256" key="1">
    <source>
        <dbReference type="SAM" id="Coils"/>
    </source>
</evidence>
<feature type="region of interest" description="Disordered" evidence="2">
    <location>
        <begin position="388"/>
        <end position="416"/>
    </location>
</feature>
<protein>
    <submittedName>
        <fullName evidence="3">Ecotropic viral integration site 5 protein homolog</fullName>
    </submittedName>
</protein>
<feature type="coiled-coil region" evidence="1">
    <location>
        <begin position="251"/>
        <end position="388"/>
    </location>
</feature>
<dbReference type="EMBL" id="BMAT01001771">
    <property type="protein sequence ID" value="GFR92204.1"/>
    <property type="molecule type" value="Genomic_DNA"/>
</dbReference>
<keyword evidence="4" id="KW-1185">Reference proteome</keyword>
<proteinExistence type="predicted"/>
<feature type="coiled-coil region" evidence="1">
    <location>
        <begin position="30"/>
        <end position="116"/>
    </location>
</feature>
<feature type="compositionally biased region" description="Polar residues" evidence="2">
    <location>
        <begin position="388"/>
        <end position="411"/>
    </location>
</feature>
<evidence type="ECO:0000313" key="3">
    <source>
        <dbReference type="EMBL" id="GFR92204.1"/>
    </source>
</evidence>
<gene>
    <name evidence="3" type="ORF">ElyMa_000862600</name>
</gene>
<comment type="caution">
    <text evidence="3">The sequence shown here is derived from an EMBL/GenBank/DDBJ whole genome shotgun (WGS) entry which is preliminary data.</text>
</comment>
<feature type="coiled-coil region" evidence="1">
    <location>
        <begin position="149"/>
        <end position="176"/>
    </location>
</feature>
<reference evidence="3 4" key="1">
    <citation type="journal article" date="2021" name="Elife">
        <title>Chloroplast acquisition without the gene transfer in kleptoplastic sea slugs, Plakobranchus ocellatus.</title>
        <authorList>
            <person name="Maeda T."/>
            <person name="Takahashi S."/>
            <person name="Yoshida T."/>
            <person name="Shimamura S."/>
            <person name="Takaki Y."/>
            <person name="Nagai Y."/>
            <person name="Toyoda A."/>
            <person name="Suzuki Y."/>
            <person name="Arimoto A."/>
            <person name="Ishii H."/>
            <person name="Satoh N."/>
            <person name="Nishiyama T."/>
            <person name="Hasebe M."/>
            <person name="Maruyama T."/>
            <person name="Minagawa J."/>
            <person name="Obokata J."/>
            <person name="Shigenobu S."/>
        </authorList>
    </citation>
    <scope>NUCLEOTIDE SEQUENCE [LARGE SCALE GENOMIC DNA]</scope>
</reference>
<dbReference type="AlphaFoldDB" id="A0AAV4H3E3"/>
<evidence type="ECO:0000313" key="4">
    <source>
        <dbReference type="Proteomes" id="UP000762676"/>
    </source>
</evidence>
<feature type="region of interest" description="Disordered" evidence="2">
    <location>
        <begin position="602"/>
        <end position="704"/>
    </location>
</feature>
<feature type="region of interest" description="Disordered" evidence="2">
    <location>
        <begin position="452"/>
        <end position="501"/>
    </location>
</feature>
<evidence type="ECO:0000256" key="2">
    <source>
        <dbReference type="SAM" id="MobiDB-lite"/>
    </source>
</evidence>
<dbReference type="Proteomes" id="UP000762676">
    <property type="component" value="Unassembled WGS sequence"/>
</dbReference>
<sequence length="846" mass="93694">MILLLLSLFTRLEKEYTALKTKENEDQIELRRLRTENRLLRQRIENLEKVEARLLRQNEESATLADKLVQDQVTWAQEVEQTYSLRNELSVTRQQMAEMQKKLVDAEDIIGDIRKRTRLIKETVHLDDAEEENMVKHLQEELIAVRLREAETSGTIRELRQKIAELEDTNLRLQRAPSNDVQQLQEELIAVKLREAEANLSLKELRMKVNEIETYWEAHMERVRQNSPKEKSGKAELRHLQEEVMCLKLKEARAVSDLKDAKQKLMELETQNQICSNQIRRMGDENKGLKEQLDVAAARERELRANIKELAHKLDDTESKRREEAMMSRIRDAECTQQLAELRHRVADIDIQREELLAAGRLNDKGDNQDLENKLYDLKDEVLQLQMSVSPTPGTPRHSTQPGNGAVTPTGTGARKTHDVMTYSFMGDNSDEEVDAEIKDSENLNQTLTDIIEGRSPQHQNHTATNSNGSSDGERDGENLLLPPRHPANITPSDSDAGHHRTHSFLSASNLRGLEERSDDSLDFISDIETNPLFEPDAPSEICSAGSTAGDVSPSVKSVNSCVSHQGTSEVSSHSRATSDSGFSFSEDAYSAKDFHSSLGVTSLHTPEAEDAPGKSSVIESRMGSSARAAADGVSDGKCDGEGRACSLPGLKSYPTSSSSSGSVLSRLLSPSSQPSAGEALKPDTVASEKPSPHPQPNTAMVQSKGFLTEWDLYEEVVVVSNDQPPQVIKSTTGTAAQKSVCVTQQSSPCYKLASKSSTARTALLSVDESQPGNLSSWTAGSNGNTSLGLEAEEDEWSEWQSEIPDVEVIYEPSSGSHANNGGVHEGFTHNPRDNENGFSLKESTV</sequence>
<feature type="compositionally biased region" description="Polar residues" evidence="2">
    <location>
        <begin position="555"/>
        <end position="583"/>
    </location>
</feature>
<feature type="compositionally biased region" description="Low complexity" evidence="2">
    <location>
        <begin position="653"/>
        <end position="676"/>
    </location>
</feature>
<organism evidence="3 4">
    <name type="scientific">Elysia marginata</name>
    <dbReference type="NCBI Taxonomy" id="1093978"/>
    <lineage>
        <taxon>Eukaryota</taxon>
        <taxon>Metazoa</taxon>
        <taxon>Spiralia</taxon>
        <taxon>Lophotrochozoa</taxon>
        <taxon>Mollusca</taxon>
        <taxon>Gastropoda</taxon>
        <taxon>Heterobranchia</taxon>
        <taxon>Euthyneura</taxon>
        <taxon>Panpulmonata</taxon>
        <taxon>Sacoglossa</taxon>
        <taxon>Placobranchoidea</taxon>
        <taxon>Plakobranchidae</taxon>
        <taxon>Elysia</taxon>
    </lineage>
</organism>
<keyword evidence="1" id="KW-0175">Coiled coil</keyword>
<feature type="compositionally biased region" description="Basic and acidic residues" evidence="2">
    <location>
        <begin position="827"/>
        <end position="836"/>
    </location>
</feature>